<accession>A0ACB8TLP2</accession>
<gene>
    <name evidence="1" type="ORF">BV25DRAFT_1910992</name>
</gene>
<reference evidence="1" key="1">
    <citation type="submission" date="2021-03" db="EMBL/GenBank/DDBJ databases">
        <authorList>
            <consortium name="DOE Joint Genome Institute"/>
            <person name="Ahrendt S."/>
            <person name="Looney B.P."/>
            <person name="Miyauchi S."/>
            <person name="Morin E."/>
            <person name="Drula E."/>
            <person name="Courty P.E."/>
            <person name="Chicoki N."/>
            <person name="Fauchery L."/>
            <person name="Kohler A."/>
            <person name="Kuo A."/>
            <person name="Labutti K."/>
            <person name="Pangilinan J."/>
            <person name="Lipzen A."/>
            <person name="Riley R."/>
            <person name="Andreopoulos W."/>
            <person name="He G."/>
            <person name="Johnson J."/>
            <person name="Barry K.W."/>
            <person name="Grigoriev I.V."/>
            <person name="Nagy L."/>
            <person name="Hibbett D."/>
            <person name="Henrissat B."/>
            <person name="Matheny P.B."/>
            <person name="Labbe J."/>
            <person name="Martin F."/>
        </authorList>
    </citation>
    <scope>NUCLEOTIDE SEQUENCE</scope>
    <source>
        <strain evidence="1">HHB10654</strain>
    </source>
</reference>
<sequence length="267" mass="30260">MQTRRTIHYYGRYRIKNGHYPVIIVSPESLGNYDGHLPRVARLLRSENSFSRRIKRVLVDEGHFIYIAGNPLYGLAAHRPAWGQLSILHIFLNKATPFQVLSGTLPPHIKSHIVNNLGMQDYVTVTYSSNRPNITYATRCIIGSLGDFRNLDFLMPVKRKVLIFFDSKKDAANAAKYLDNHHTLPESARGRKSAKVYHGDMSPGYLTKTFAEFEEVDGPVKILCATSGCATGIDISDIRARRSFHIESYEIRKSPNGPANLMLWLDR</sequence>
<name>A0ACB8TLP2_9AGAM</name>
<comment type="caution">
    <text evidence="1">The sequence shown here is derived from an EMBL/GenBank/DDBJ whole genome shotgun (WGS) entry which is preliminary data.</text>
</comment>
<evidence type="ECO:0000313" key="1">
    <source>
        <dbReference type="EMBL" id="KAI0069310.1"/>
    </source>
</evidence>
<evidence type="ECO:0000313" key="2">
    <source>
        <dbReference type="Proteomes" id="UP000814140"/>
    </source>
</evidence>
<organism evidence="1 2">
    <name type="scientific">Artomyces pyxidatus</name>
    <dbReference type="NCBI Taxonomy" id="48021"/>
    <lineage>
        <taxon>Eukaryota</taxon>
        <taxon>Fungi</taxon>
        <taxon>Dikarya</taxon>
        <taxon>Basidiomycota</taxon>
        <taxon>Agaricomycotina</taxon>
        <taxon>Agaricomycetes</taxon>
        <taxon>Russulales</taxon>
        <taxon>Auriscalpiaceae</taxon>
        <taxon>Artomyces</taxon>
    </lineage>
</organism>
<proteinExistence type="predicted"/>
<reference evidence="1" key="2">
    <citation type="journal article" date="2022" name="New Phytol.">
        <title>Evolutionary transition to the ectomycorrhizal habit in the genomes of a hyperdiverse lineage of mushroom-forming fungi.</title>
        <authorList>
            <person name="Looney B."/>
            <person name="Miyauchi S."/>
            <person name="Morin E."/>
            <person name="Drula E."/>
            <person name="Courty P.E."/>
            <person name="Kohler A."/>
            <person name="Kuo A."/>
            <person name="LaButti K."/>
            <person name="Pangilinan J."/>
            <person name="Lipzen A."/>
            <person name="Riley R."/>
            <person name="Andreopoulos W."/>
            <person name="He G."/>
            <person name="Johnson J."/>
            <person name="Nolan M."/>
            <person name="Tritt A."/>
            <person name="Barry K.W."/>
            <person name="Grigoriev I.V."/>
            <person name="Nagy L.G."/>
            <person name="Hibbett D."/>
            <person name="Henrissat B."/>
            <person name="Matheny P.B."/>
            <person name="Labbe J."/>
            <person name="Martin F.M."/>
        </authorList>
    </citation>
    <scope>NUCLEOTIDE SEQUENCE</scope>
    <source>
        <strain evidence="1">HHB10654</strain>
    </source>
</reference>
<protein>
    <submittedName>
        <fullName evidence="1">Uncharacterized protein</fullName>
    </submittedName>
</protein>
<keyword evidence="2" id="KW-1185">Reference proteome</keyword>
<dbReference type="EMBL" id="MU277187">
    <property type="protein sequence ID" value="KAI0069310.1"/>
    <property type="molecule type" value="Genomic_DNA"/>
</dbReference>
<dbReference type="Proteomes" id="UP000814140">
    <property type="component" value="Unassembled WGS sequence"/>
</dbReference>